<dbReference type="PANTHER" id="PTHR43767:SF7">
    <property type="entry name" value="MEDIUM_LONG-CHAIN-FATTY-ACID--COA LIGASE FADD8"/>
    <property type="match status" value="1"/>
</dbReference>
<reference evidence="2" key="1">
    <citation type="submission" date="2018-05" db="EMBL/GenBank/DDBJ databases">
        <authorList>
            <person name="Lanie J.A."/>
            <person name="Ng W.-L."/>
            <person name="Kazmierczak K.M."/>
            <person name="Andrzejewski T.M."/>
            <person name="Davidsen T.M."/>
            <person name="Wayne K.J."/>
            <person name="Tettelin H."/>
            <person name="Glass J.I."/>
            <person name="Rusch D."/>
            <person name="Podicherti R."/>
            <person name="Tsui H.-C.T."/>
            <person name="Winkler M.E."/>
        </authorList>
    </citation>
    <scope>NUCLEOTIDE SEQUENCE</scope>
</reference>
<evidence type="ECO:0000259" key="1">
    <source>
        <dbReference type="Pfam" id="PF00501"/>
    </source>
</evidence>
<sequence>MDLLIEMFVNNSLYEERLLPHLIVDALGKYDEHPCLYLGGETATYKEVRRKVSQYSQALKEKNIKVGTRVALLSENCPEIVFLQLAANVVGCCVTPLHPKGSSEDHAYILNDAEIEVLVYQPSQYEQRAHELAKVAPGVNQFLAFGPSEVGEDYTALASTFDPAPLKVPDIQGKDVNNIIYTGGTTGKPKGVVHT</sequence>
<dbReference type="InterPro" id="IPR020845">
    <property type="entry name" value="AMP-binding_CS"/>
</dbReference>
<dbReference type="PANTHER" id="PTHR43767">
    <property type="entry name" value="LONG-CHAIN-FATTY-ACID--COA LIGASE"/>
    <property type="match status" value="1"/>
</dbReference>
<dbReference type="InterPro" id="IPR050237">
    <property type="entry name" value="ATP-dep_AMP-bd_enzyme"/>
</dbReference>
<name>A0A382WYM7_9ZZZZ</name>
<dbReference type="AlphaFoldDB" id="A0A382WYM7"/>
<gene>
    <name evidence="2" type="ORF">METZ01_LOCUS416588</name>
</gene>
<dbReference type="SUPFAM" id="SSF56801">
    <property type="entry name" value="Acetyl-CoA synthetase-like"/>
    <property type="match status" value="1"/>
</dbReference>
<evidence type="ECO:0000313" key="2">
    <source>
        <dbReference type="EMBL" id="SVD63734.1"/>
    </source>
</evidence>
<protein>
    <recommendedName>
        <fullName evidence="1">AMP-dependent synthetase/ligase domain-containing protein</fullName>
    </recommendedName>
</protein>
<dbReference type="EMBL" id="UINC01163427">
    <property type="protein sequence ID" value="SVD63734.1"/>
    <property type="molecule type" value="Genomic_DNA"/>
</dbReference>
<dbReference type="InterPro" id="IPR042099">
    <property type="entry name" value="ANL_N_sf"/>
</dbReference>
<dbReference type="InterPro" id="IPR000873">
    <property type="entry name" value="AMP-dep_synth/lig_dom"/>
</dbReference>
<dbReference type="Pfam" id="PF00501">
    <property type="entry name" value="AMP-binding"/>
    <property type="match status" value="1"/>
</dbReference>
<accession>A0A382WYM7</accession>
<dbReference type="PROSITE" id="PS00455">
    <property type="entry name" value="AMP_BINDING"/>
    <property type="match status" value="1"/>
</dbReference>
<organism evidence="2">
    <name type="scientific">marine metagenome</name>
    <dbReference type="NCBI Taxonomy" id="408172"/>
    <lineage>
        <taxon>unclassified sequences</taxon>
        <taxon>metagenomes</taxon>
        <taxon>ecological metagenomes</taxon>
    </lineage>
</organism>
<dbReference type="Gene3D" id="3.40.50.12780">
    <property type="entry name" value="N-terminal domain of ligase-like"/>
    <property type="match status" value="1"/>
</dbReference>
<feature type="domain" description="AMP-dependent synthetase/ligase" evidence="1">
    <location>
        <begin position="29"/>
        <end position="195"/>
    </location>
</feature>
<proteinExistence type="predicted"/>
<feature type="non-terminal residue" evidence="2">
    <location>
        <position position="195"/>
    </location>
</feature>